<sequence>MPRLTTFILASGQLASLKFIAAAKDLKDMKFRQVPFFLDWRNKLGEKIRLVVGIILVILTMSFMMTLNSFNMAVAQDQDYQKLCSGFVDGNYRDSISVPFTWKIPACQRYAESIGADYYQLGCLSPNGFSWGEPNGGPPGRNRCEWSY</sequence>
<reference evidence="2 3" key="1">
    <citation type="submission" date="2022-04" db="EMBL/GenBank/DDBJ databases">
        <title>Positive selection, recombination, and allopatry shape intraspecific diversity of widespread and dominant cyanobacteria.</title>
        <authorList>
            <person name="Wei J."/>
            <person name="Shu W."/>
            <person name="Hu C."/>
        </authorList>
    </citation>
    <scope>NUCLEOTIDE SEQUENCE [LARGE SCALE GENOMIC DNA]</scope>
    <source>
        <strain evidence="2 3">GB2-A4</strain>
    </source>
</reference>
<keyword evidence="1" id="KW-0812">Transmembrane</keyword>
<name>A0ABV0J979_9CYAN</name>
<evidence type="ECO:0000313" key="2">
    <source>
        <dbReference type="EMBL" id="MEP0818341.1"/>
    </source>
</evidence>
<protein>
    <submittedName>
        <fullName evidence="2">Uncharacterized protein</fullName>
    </submittedName>
</protein>
<comment type="caution">
    <text evidence="2">The sequence shown here is derived from an EMBL/GenBank/DDBJ whole genome shotgun (WGS) entry which is preliminary data.</text>
</comment>
<dbReference type="EMBL" id="JAMPKM010000008">
    <property type="protein sequence ID" value="MEP0818341.1"/>
    <property type="molecule type" value="Genomic_DNA"/>
</dbReference>
<dbReference type="Proteomes" id="UP001464891">
    <property type="component" value="Unassembled WGS sequence"/>
</dbReference>
<feature type="transmembrane region" description="Helical" evidence="1">
    <location>
        <begin position="47"/>
        <end position="67"/>
    </location>
</feature>
<keyword evidence="3" id="KW-1185">Reference proteome</keyword>
<accession>A0ABV0J979</accession>
<evidence type="ECO:0000256" key="1">
    <source>
        <dbReference type="SAM" id="Phobius"/>
    </source>
</evidence>
<gene>
    <name evidence="2" type="ORF">NC998_14670</name>
</gene>
<dbReference type="RefSeq" id="WP_190441765.1">
    <property type="nucleotide sequence ID" value="NZ_JAMPKM010000008.1"/>
</dbReference>
<keyword evidence="1" id="KW-1133">Transmembrane helix</keyword>
<keyword evidence="1" id="KW-0472">Membrane</keyword>
<organism evidence="2 3">
    <name type="scientific">Trichocoleus desertorum GB2-A4</name>
    <dbReference type="NCBI Taxonomy" id="2933944"/>
    <lineage>
        <taxon>Bacteria</taxon>
        <taxon>Bacillati</taxon>
        <taxon>Cyanobacteriota</taxon>
        <taxon>Cyanophyceae</taxon>
        <taxon>Leptolyngbyales</taxon>
        <taxon>Trichocoleusaceae</taxon>
        <taxon>Trichocoleus</taxon>
    </lineage>
</organism>
<evidence type="ECO:0000313" key="3">
    <source>
        <dbReference type="Proteomes" id="UP001464891"/>
    </source>
</evidence>
<proteinExistence type="predicted"/>